<protein>
    <submittedName>
        <fullName evidence="3">Hydroxymyristoyl-ACP dehydratase</fullName>
    </submittedName>
</protein>
<dbReference type="CDD" id="cd01288">
    <property type="entry name" value="FabZ"/>
    <property type="match status" value="1"/>
</dbReference>
<accession>A0A0L7TCQ7</accession>
<evidence type="ECO:0000313" key="2">
    <source>
        <dbReference type="EMBL" id="KOC89163.1"/>
    </source>
</evidence>
<evidence type="ECO:0000313" key="3">
    <source>
        <dbReference type="EMBL" id="KOC93006.1"/>
    </source>
</evidence>
<evidence type="ECO:0000313" key="5">
    <source>
        <dbReference type="Proteomes" id="UP000037088"/>
    </source>
</evidence>
<dbReference type="InterPro" id="IPR029069">
    <property type="entry name" value="HotDog_dom_sf"/>
</dbReference>
<evidence type="ECO:0000256" key="1">
    <source>
        <dbReference type="ARBA" id="ARBA00023239"/>
    </source>
</evidence>
<reference evidence="4 5" key="1">
    <citation type="journal article" date="2015" name="Int. J. Syst. Evol. Microbiol.">
        <title>Erwinia iniecta sp. nov., isolated from Russian wheat aphids (Diuraphis noxia).</title>
        <authorList>
            <person name="Campillo T."/>
            <person name="Luna E."/>
            <person name="Portier P."/>
            <person name="Fischer-Le Saux M."/>
            <person name="Lapitan N."/>
            <person name="Tisserat N.A."/>
            <person name="Leach J.E."/>
        </authorList>
    </citation>
    <scope>NUCLEOTIDE SEQUENCE [LARGE SCALE GENOMIC DNA]</scope>
    <source>
        <strain evidence="2 5">B120</strain>
        <strain evidence="3 4">B149</strain>
    </source>
</reference>
<dbReference type="InterPro" id="IPR013114">
    <property type="entry name" value="FabA_FabZ"/>
</dbReference>
<comment type="caution">
    <text evidence="3">The sequence shown here is derived from an EMBL/GenBank/DDBJ whole genome shotgun (WGS) entry which is preliminary data.</text>
</comment>
<dbReference type="Gene3D" id="3.10.129.10">
    <property type="entry name" value="Hotdog Thioesterase"/>
    <property type="match status" value="1"/>
</dbReference>
<dbReference type="Proteomes" id="UP000036851">
    <property type="component" value="Unassembled WGS sequence"/>
</dbReference>
<gene>
    <name evidence="2" type="ORF">NG42_13710</name>
    <name evidence="3" type="ORF">NG43_12550</name>
</gene>
<dbReference type="EMBL" id="JRXF01000018">
    <property type="protein sequence ID" value="KOC93006.1"/>
    <property type="molecule type" value="Genomic_DNA"/>
</dbReference>
<keyword evidence="5" id="KW-1185">Reference proteome</keyword>
<dbReference type="GO" id="GO:0016829">
    <property type="term" value="F:lyase activity"/>
    <property type="evidence" value="ECO:0007669"/>
    <property type="project" value="UniProtKB-KW"/>
</dbReference>
<evidence type="ECO:0000313" key="4">
    <source>
        <dbReference type="Proteomes" id="UP000036851"/>
    </source>
</evidence>
<dbReference type="Pfam" id="PF07977">
    <property type="entry name" value="FabA"/>
    <property type="match status" value="1"/>
</dbReference>
<proteinExistence type="predicted"/>
<dbReference type="PANTHER" id="PTHR30272">
    <property type="entry name" value="3-HYDROXYACYL-[ACYL-CARRIER-PROTEIN] DEHYDRATASE"/>
    <property type="match status" value="1"/>
</dbReference>
<keyword evidence="1" id="KW-0456">Lyase</keyword>
<dbReference type="SUPFAM" id="SSF54637">
    <property type="entry name" value="Thioesterase/thiol ester dehydrase-isomerase"/>
    <property type="match status" value="1"/>
</dbReference>
<dbReference type="PANTHER" id="PTHR30272:SF1">
    <property type="entry name" value="3-HYDROXYACYL-[ACYL-CARRIER-PROTEIN] DEHYDRATASE"/>
    <property type="match status" value="1"/>
</dbReference>
<dbReference type="Proteomes" id="UP000037088">
    <property type="component" value="Unassembled WGS sequence"/>
</dbReference>
<dbReference type="OrthoDB" id="9083192at2"/>
<name>A0A0L7TCQ7_9GAMM</name>
<dbReference type="EMBL" id="JRXE01000018">
    <property type="protein sequence ID" value="KOC89163.1"/>
    <property type="molecule type" value="Genomic_DNA"/>
</dbReference>
<organism evidence="3 4">
    <name type="scientific">Winslowiella iniecta</name>
    <dbReference type="NCBI Taxonomy" id="1560201"/>
    <lineage>
        <taxon>Bacteria</taxon>
        <taxon>Pseudomonadati</taxon>
        <taxon>Pseudomonadota</taxon>
        <taxon>Gammaproteobacteria</taxon>
        <taxon>Enterobacterales</taxon>
        <taxon>Erwiniaceae</taxon>
        <taxon>Winslowiella</taxon>
    </lineage>
</organism>
<dbReference type="STRING" id="1560201.NG42_13710"/>
<sequence>MSRLDKSLVSASLLLQIGAWRAPIFMIDRIADYKPGENASITVVKHVTFNEPYITGHYPDNPVMPGVMIAEVFSQASEYLSLLNDFTDRYQNEWRKALVSFDDVAKALTTDSGVATIIAERKRIIGYLVAQNIKFKHVVFPGDSLYVTSQLTAVDEKGFCHYNVEARVGRHIASCGRIINYRSENKQSERSGR</sequence>
<dbReference type="PATRIC" id="fig|1560201.3.peg.2919"/>
<dbReference type="AlphaFoldDB" id="A0A0L7TCQ7"/>